<evidence type="ECO:0000256" key="1">
    <source>
        <dbReference type="SAM" id="SignalP"/>
    </source>
</evidence>
<reference evidence="2" key="1">
    <citation type="submission" date="2022-01" db="EMBL/GenBank/DDBJ databases">
        <authorList>
            <person name="King R."/>
        </authorList>
    </citation>
    <scope>NUCLEOTIDE SEQUENCE</scope>
</reference>
<organism evidence="2 3">
    <name type="scientific">Chironomus riparius</name>
    <dbReference type="NCBI Taxonomy" id="315576"/>
    <lineage>
        <taxon>Eukaryota</taxon>
        <taxon>Metazoa</taxon>
        <taxon>Ecdysozoa</taxon>
        <taxon>Arthropoda</taxon>
        <taxon>Hexapoda</taxon>
        <taxon>Insecta</taxon>
        <taxon>Pterygota</taxon>
        <taxon>Neoptera</taxon>
        <taxon>Endopterygota</taxon>
        <taxon>Diptera</taxon>
        <taxon>Nematocera</taxon>
        <taxon>Chironomoidea</taxon>
        <taxon>Chironomidae</taxon>
        <taxon>Chironominae</taxon>
        <taxon>Chironomus</taxon>
    </lineage>
</organism>
<reference evidence="2" key="2">
    <citation type="submission" date="2022-10" db="EMBL/GenBank/DDBJ databases">
        <authorList>
            <consortium name="ENA_rothamsted_submissions"/>
            <consortium name="culmorum"/>
            <person name="King R."/>
        </authorList>
    </citation>
    <scope>NUCLEOTIDE SEQUENCE</scope>
</reference>
<keyword evidence="3" id="KW-1185">Reference proteome</keyword>
<gene>
    <name evidence="2" type="ORF">CHIRRI_LOCUS300</name>
</gene>
<protein>
    <submittedName>
        <fullName evidence="2">Uncharacterized protein</fullName>
    </submittedName>
</protein>
<feature type="signal peptide" evidence="1">
    <location>
        <begin position="1"/>
        <end position="18"/>
    </location>
</feature>
<accession>A0A9N9RHS3</accession>
<dbReference type="EMBL" id="OU895877">
    <property type="protein sequence ID" value="CAG9797301.1"/>
    <property type="molecule type" value="Genomic_DNA"/>
</dbReference>
<dbReference type="Proteomes" id="UP001153620">
    <property type="component" value="Chromosome 1"/>
</dbReference>
<evidence type="ECO:0000313" key="3">
    <source>
        <dbReference type="Proteomes" id="UP001153620"/>
    </source>
</evidence>
<feature type="chain" id="PRO_5040405687" evidence="1">
    <location>
        <begin position="19"/>
        <end position="103"/>
    </location>
</feature>
<name>A0A9N9RHS3_9DIPT</name>
<evidence type="ECO:0000313" key="2">
    <source>
        <dbReference type="EMBL" id="CAG9797301.1"/>
    </source>
</evidence>
<sequence length="103" mass="11253">MATLSYISFLLVIAFVSAFPDRVILPGNNGPQTVVVVKQPGRQGIQQKPVVIVQQPGRQVIQQVPIRPISQSSRPVVVVPQQGPKVVVVQKQQPVLVVPSRKF</sequence>
<proteinExistence type="predicted"/>
<keyword evidence="1" id="KW-0732">Signal</keyword>
<dbReference type="AlphaFoldDB" id="A0A9N9RHS3"/>